<dbReference type="Gene3D" id="3.40.50.200">
    <property type="entry name" value="Peptidase S8/S53 domain"/>
    <property type="match status" value="1"/>
</dbReference>
<keyword evidence="6" id="KW-0732">Signal</keyword>
<sequence>MKNSLIFTAILLAAISFKMSAAVPEPTNTSEISVRSENQLVHGYFIVKFRDNSVHQSLMQTPETNALIAKKGRLSADDTAKFNISVPDREYGESALKALPVVVEHIRSMSLSNDLLKIPMKGRTPQQVIQLLMQTGQFKYVEPQRIYYPMDFDAAEYNDNLYINQNYFGNWTEQNRSGSGYAQLRRNTVNNLGRKVRIAVVDTGSYRHEDVDFVDGYDFVSYEGVDENGDAKRVERDSDATDEYTNEDGVTCNSGHGLAVSSIIAAKANNSAGMVGAIDSELVELVPVRSLGCNGGSNVDILESVLWAAGDSIPGVPDIETPVDVVNMSLGGFSNAGCPEWEQEVFDRLKELDVVVVVAAGNENINANGAIPAACADIITVGATDITGDKASFSNYGEKVDIMAQGRNIMTAKLSVDFDNEYASGGGTSYSAPLVAATAAAMRLKHPQLSAEQIEAILKSNTVDNAILDGEQTICGQLGCGTGVLQAQEAIVAIDNVIDNQQYSAAYRYAEYSSEAQAEWVIQMSKYVNACNLVKFTWGGLGTALDGVQYNLFQSQNNGQMVQLETISLPQKLYELPDNTVLGFQTCVSGQCGEIVAMSDENLTPPSVCL</sequence>
<dbReference type="Pfam" id="PF00082">
    <property type="entry name" value="Peptidase_S8"/>
    <property type="match status" value="1"/>
</dbReference>
<dbReference type="AlphaFoldDB" id="A0AA48KR90"/>
<evidence type="ECO:0000256" key="4">
    <source>
        <dbReference type="ARBA" id="ARBA00022825"/>
    </source>
</evidence>
<dbReference type="PANTHER" id="PTHR43806">
    <property type="entry name" value="PEPTIDASE S8"/>
    <property type="match status" value="1"/>
</dbReference>
<dbReference type="PANTHER" id="PTHR43806:SF11">
    <property type="entry name" value="CEREVISIN-RELATED"/>
    <property type="match status" value="1"/>
</dbReference>
<dbReference type="InterPro" id="IPR036852">
    <property type="entry name" value="Peptidase_S8/S53_dom_sf"/>
</dbReference>
<dbReference type="InterPro" id="IPR050131">
    <property type="entry name" value="Peptidase_S8_subtilisin-like"/>
</dbReference>
<evidence type="ECO:0000256" key="5">
    <source>
        <dbReference type="PROSITE-ProRule" id="PRU01240"/>
    </source>
</evidence>
<evidence type="ECO:0000313" key="8">
    <source>
        <dbReference type="EMBL" id="BDX07293.1"/>
    </source>
</evidence>
<evidence type="ECO:0000313" key="9">
    <source>
        <dbReference type="Proteomes" id="UP001333710"/>
    </source>
</evidence>
<dbReference type="InterPro" id="IPR015500">
    <property type="entry name" value="Peptidase_S8_subtilisin-rel"/>
</dbReference>
<name>A0AA48KR90_9ALTE</name>
<dbReference type="InterPro" id="IPR000209">
    <property type="entry name" value="Peptidase_S8/S53_dom"/>
</dbReference>
<evidence type="ECO:0000256" key="1">
    <source>
        <dbReference type="ARBA" id="ARBA00011073"/>
    </source>
</evidence>
<keyword evidence="9" id="KW-1185">Reference proteome</keyword>
<evidence type="ECO:0000259" key="7">
    <source>
        <dbReference type="Pfam" id="PF00082"/>
    </source>
</evidence>
<comment type="similarity">
    <text evidence="1 5">Belongs to the peptidase S8 family.</text>
</comment>
<dbReference type="PRINTS" id="PR00723">
    <property type="entry name" value="SUBTILISIN"/>
</dbReference>
<keyword evidence="3 5" id="KW-0378">Hydrolase</keyword>
<feature type="domain" description="Peptidase S8/S53" evidence="7">
    <location>
        <begin position="193"/>
        <end position="465"/>
    </location>
</feature>
<dbReference type="PROSITE" id="PS00138">
    <property type="entry name" value="SUBTILASE_SER"/>
    <property type="match status" value="1"/>
</dbReference>
<dbReference type="GO" id="GO:0006508">
    <property type="term" value="P:proteolysis"/>
    <property type="evidence" value="ECO:0007669"/>
    <property type="project" value="UniProtKB-KW"/>
</dbReference>
<dbReference type="RefSeq" id="WP_338293276.1">
    <property type="nucleotide sequence ID" value="NZ_AP027272.1"/>
</dbReference>
<feature type="chain" id="PRO_5041407301" description="Peptidase S8/S53 domain-containing protein" evidence="6">
    <location>
        <begin position="22"/>
        <end position="610"/>
    </location>
</feature>
<feature type="active site" description="Charge relay system" evidence="5">
    <location>
        <position position="256"/>
    </location>
</feature>
<protein>
    <recommendedName>
        <fullName evidence="7">Peptidase S8/S53 domain-containing protein</fullName>
    </recommendedName>
</protein>
<dbReference type="SUPFAM" id="SSF52743">
    <property type="entry name" value="Subtilisin-like"/>
    <property type="match status" value="1"/>
</dbReference>
<reference evidence="8" key="1">
    <citation type="submission" date="2023-01" db="EMBL/GenBank/DDBJ databases">
        <title>Complete genome sequence of Planctobacterium marinum strain Dej080120_11.</title>
        <authorList>
            <person name="Ueki S."/>
            <person name="Maruyama F."/>
        </authorList>
    </citation>
    <scope>NUCLEOTIDE SEQUENCE</scope>
    <source>
        <strain evidence="8">Dej080120_11</strain>
    </source>
</reference>
<dbReference type="PROSITE" id="PS51892">
    <property type="entry name" value="SUBTILASE"/>
    <property type="match status" value="1"/>
</dbReference>
<dbReference type="EMBL" id="AP027272">
    <property type="protein sequence ID" value="BDX07293.1"/>
    <property type="molecule type" value="Genomic_DNA"/>
</dbReference>
<evidence type="ECO:0000256" key="2">
    <source>
        <dbReference type="ARBA" id="ARBA00022670"/>
    </source>
</evidence>
<dbReference type="KEGG" id="pmaw:MACH26_28140"/>
<feature type="active site" description="Charge relay system" evidence="5">
    <location>
        <position position="429"/>
    </location>
</feature>
<keyword evidence="4 5" id="KW-0720">Serine protease</keyword>
<feature type="active site" description="Charge relay system" evidence="5">
    <location>
        <position position="202"/>
    </location>
</feature>
<evidence type="ECO:0000256" key="3">
    <source>
        <dbReference type="ARBA" id="ARBA00022801"/>
    </source>
</evidence>
<evidence type="ECO:0000256" key="6">
    <source>
        <dbReference type="SAM" id="SignalP"/>
    </source>
</evidence>
<gene>
    <name evidence="8" type="ORF">MACH26_28140</name>
</gene>
<feature type="signal peptide" evidence="6">
    <location>
        <begin position="1"/>
        <end position="21"/>
    </location>
</feature>
<proteinExistence type="inferred from homology"/>
<organism evidence="8 9">
    <name type="scientific">Planctobacterium marinum</name>
    <dbReference type="NCBI Taxonomy" id="1631968"/>
    <lineage>
        <taxon>Bacteria</taxon>
        <taxon>Pseudomonadati</taxon>
        <taxon>Pseudomonadota</taxon>
        <taxon>Gammaproteobacteria</taxon>
        <taxon>Alteromonadales</taxon>
        <taxon>Alteromonadaceae</taxon>
        <taxon>Planctobacterium</taxon>
    </lineage>
</organism>
<accession>A0AA48KR90</accession>
<dbReference type="InterPro" id="IPR023828">
    <property type="entry name" value="Peptidase_S8_Ser-AS"/>
</dbReference>
<keyword evidence="2 5" id="KW-0645">Protease</keyword>
<dbReference type="Proteomes" id="UP001333710">
    <property type="component" value="Chromosome"/>
</dbReference>
<dbReference type="GO" id="GO:0004252">
    <property type="term" value="F:serine-type endopeptidase activity"/>
    <property type="evidence" value="ECO:0007669"/>
    <property type="project" value="UniProtKB-UniRule"/>
</dbReference>